<accession>A0ABT7GLU0</accession>
<dbReference type="PANTHER" id="PTHR36454">
    <property type="entry name" value="LMO2823 PROTEIN"/>
    <property type="match status" value="1"/>
</dbReference>
<evidence type="ECO:0000313" key="2">
    <source>
        <dbReference type="Proteomes" id="UP001223390"/>
    </source>
</evidence>
<dbReference type="InterPro" id="IPR008323">
    <property type="entry name" value="UCP033563"/>
</dbReference>
<organism evidence="1 2">
    <name type="scientific">Streptomyces katrae</name>
    <dbReference type="NCBI Taxonomy" id="68223"/>
    <lineage>
        <taxon>Bacteria</taxon>
        <taxon>Bacillati</taxon>
        <taxon>Actinomycetota</taxon>
        <taxon>Actinomycetes</taxon>
        <taxon>Kitasatosporales</taxon>
        <taxon>Streptomycetaceae</taxon>
        <taxon>Streptomyces</taxon>
    </lineage>
</organism>
<name>A0ABT7GLU0_9ACTN</name>
<reference evidence="1 2" key="1">
    <citation type="submission" date="2023-05" db="EMBL/GenBank/DDBJ databases">
        <title>Sequencing and Assembly of Streptomyces sp. NP73.</title>
        <authorList>
            <person name="Konwar A.N."/>
            <person name="Saikia K."/>
            <person name="Thakur D."/>
        </authorList>
    </citation>
    <scope>NUCLEOTIDE SEQUENCE [LARGE SCALE GENOMIC DNA]</scope>
    <source>
        <strain evidence="1 2">NP73</strain>
    </source>
</reference>
<sequence>MPTSGVTLIPAPHRRSRTAVRLHPFQAVRYDPAQIGDLSAVISPPYDDMMPAYARAQRGRPHHIARLLYAHDARAAAGQLERWLDRGFLRRDSHPSLYVYEQRIGRRLLQRGLMGELSLPGGAAAASRGSRPHVVRRRAAHMTRLGAQLEPLLLTYWSGDRSATDLTLDITKRPPTASARLDSITHTLWSCTDPDEQALLTVGLADRQVLIADGHHRHAACLRLGQEQGAGSPWDRSLALLVDSNVTPLELTAIHRLVPGLEPDKAAAPAADVARVRPCRRGRGRPAPANW</sequence>
<dbReference type="Proteomes" id="UP001223390">
    <property type="component" value="Unassembled WGS sequence"/>
</dbReference>
<keyword evidence="2" id="KW-1185">Reference proteome</keyword>
<protein>
    <submittedName>
        <fullName evidence="1">DUF1015 domain-containing protein</fullName>
    </submittedName>
</protein>
<dbReference type="PANTHER" id="PTHR36454:SF1">
    <property type="entry name" value="DUF1015 DOMAIN-CONTAINING PROTEIN"/>
    <property type="match status" value="1"/>
</dbReference>
<dbReference type="RefSeq" id="WP_285340351.1">
    <property type="nucleotide sequence ID" value="NZ_JASITI010000001.1"/>
</dbReference>
<proteinExistence type="predicted"/>
<dbReference type="Pfam" id="PF06245">
    <property type="entry name" value="DUF1015"/>
    <property type="match status" value="1"/>
</dbReference>
<dbReference type="EMBL" id="JASITI010000001">
    <property type="protein sequence ID" value="MDK9494458.1"/>
    <property type="molecule type" value="Genomic_DNA"/>
</dbReference>
<evidence type="ECO:0000313" key="1">
    <source>
        <dbReference type="EMBL" id="MDK9494458.1"/>
    </source>
</evidence>
<comment type="caution">
    <text evidence="1">The sequence shown here is derived from an EMBL/GenBank/DDBJ whole genome shotgun (WGS) entry which is preliminary data.</text>
</comment>
<gene>
    <name evidence="1" type="ORF">QEZ40_000336</name>
</gene>